<feature type="transmembrane region" description="Helical" evidence="1">
    <location>
        <begin position="6"/>
        <end position="26"/>
    </location>
</feature>
<dbReference type="AlphaFoldDB" id="A0A1I7N601"/>
<keyword evidence="1" id="KW-0812">Transmembrane</keyword>
<organism evidence="3 4">
    <name type="scientific">Hyphomicrobium facile</name>
    <dbReference type="NCBI Taxonomy" id="51670"/>
    <lineage>
        <taxon>Bacteria</taxon>
        <taxon>Pseudomonadati</taxon>
        <taxon>Pseudomonadota</taxon>
        <taxon>Alphaproteobacteria</taxon>
        <taxon>Hyphomicrobiales</taxon>
        <taxon>Hyphomicrobiaceae</taxon>
        <taxon>Hyphomicrobium</taxon>
    </lineage>
</organism>
<dbReference type="CDD" id="cd20753">
    <property type="entry name" value="cyt_P460_Mc-like"/>
    <property type="match status" value="1"/>
</dbReference>
<dbReference type="Gene3D" id="3.50.70.20">
    <property type="entry name" value="Cytochrome P460"/>
    <property type="match status" value="1"/>
</dbReference>
<gene>
    <name evidence="3" type="ORF">SAMN04488557_1388</name>
</gene>
<dbReference type="Pfam" id="PF16694">
    <property type="entry name" value="Cytochrome_P460"/>
    <property type="match status" value="1"/>
</dbReference>
<evidence type="ECO:0000313" key="3">
    <source>
        <dbReference type="EMBL" id="SFV30013.1"/>
    </source>
</evidence>
<evidence type="ECO:0000256" key="1">
    <source>
        <dbReference type="SAM" id="Phobius"/>
    </source>
</evidence>
<dbReference type="InterPro" id="IPR038142">
    <property type="entry name" value="Cytochrome_P460_sp"/>
</dbReference>
<proteinExistence type="predicted"/>
<dbReference type="InterPro" id="IPR032033">
    <property type="entry name" value="Cytochrome_P460"/>
</dbReference>
<accession>A0A1I7N601</accession>
<reference evidence="4" key="1">
    <citation type="submission" date="2016-10" db="EMBL/GenBank/DDBJ databases">
        <authorList>
            <person name="Varghese N."/>
            <person name="Submissions S."/>
        </authorList>
    </citation>
    <scope>NUCLEOTIDE SEQUENCE [LARGE SCALE GENOMIC DNA]</scope>
    <source>
        <strain evidence="4">DSM 1565</strain>
    </source>
</reference>
<dbReference type="OrthoDB" id="511546at2"/>
<protein>
    <submittedName>
        <fullName evidence="3">Cytochrome P460</fullName>
    </submittedName>
</protein>
<keyword evidence="4" id="KW-1185">Reference proteome</keyword>
<evidence type="ECO:0000259" key="2">
    <source>
        <dbReference type="Pfam" id="PF16694"/>
    </source>
</evidence>
<keyword evidence="1" id="KW-1133">Transmembrane helix</keyword>
<name>A0A1I7N601_9HYPH</name>
<dbReference type="EMBL" id="FPCH01000001">
    <property type="protein sequence ID" value="SFV30013.1"/>
    <property type="molecule type" value="Genomic_DNA"/>
</dbReference>
<dbReference type="RefSeq" id="WP_092865902.1">
    <property type="nucleotide sequence ID" value="NZ_FPCH01000001.1"/>
</dbReference>
<evidence type="ECO:0000313" key="4">
    <source>
        <dbReference type="Proteomes" id="UP000199423"/>
    </source>
</evidence>
<keyword evidence="1" id="KW-0472">Membrane</keyword>
<sequence>MNGSQSWPIVIIAGSLTVVGGLAIAAQDRYTVSVPNGLAFSEFKGYEDWPAVSVSHTEGAIAVILANPVMIEAYKSGIPENGKPFPDGSKIAKVHWKPEKSTEAPGPTTIPGAQQNVDFIEKDSKRFADSGGWGYAAFIYDAKSDEFTPATVDDQPPQENDAKCGFACHTIVSAKDYIFTAYGKR</sequence>
<dbReference type="STRING" id="51670.SAMN04488557_1388"/>
<dbReference type="Proteomes" id="UP000199423">
    <property type="component" value="Unassembled WGS sequence"/>
</dbReference>
<feature type="domain" description="Cytochrome P460" evidence="2">
    <location>
        <begin position="44"/>
        <end position="180"/>
    </location>
</feature>